<dbReference type="RefSeq" id="WP_095029906.1">
    <property type="nucleotide sequence ID" value="NZ_NQKL01000011.1"/>
</dbReference>
<evidence type="ECO:0000313" key="2">
    <source>
        <dbReference type="EMBL" id="OZY40953.1"/>
    </source>
</evidence>
<protein>
    <recommendedName>
        <fullName evidence="4">DUF3757 domain-containing protein</fullName>
    </recommendedName>
</protein>
<accession>A0A266LSF4</accession>
<dbReference type="AlphaFoldDB" id="A0A266LSF4"/>
<dbReference type="Proteomes" id="UP000216113">
    <property type="component" value="Unassembled WGS sequence"/>
</dbReference>
<keyword evidence="1" id="KW-0732">Signal</keyword>
<evidence type="ECO:0000313" key="3">
    <source>
        <dbReference type="Proteomes" id="UP000216113"/>
    </source>
</evidence>
<sequence length="145" mass="15677">MKSMRILLCSLLLSVSSLVSAAESCPDVANVTLREGVYTAPSHRPGDEWIAVSSARSPSPLVSFEGAVFYPLNNQQGSVGRMGYCEYKTGDRSRINLLYRQGTANEHTMRLANIESWTMIESGLGLIMYECTAASAGACAFSVLD</sequence>
<dbReference type="InterPro" id="IPR022231">
    <property type="entry name" value="DUF3757"/>
</dbReference>
<proteinExistence type="predicted"/>
<reference evidence="2 3" key="1">
    <citation type="submission" date="2017-08" db="EMBL/GenBank/DDBJ databases">
        <title>Genomic and metabolic characterisation of spoilage-associated Pseudomonas species.</title>
        <authorList>
            <person name="Stanborough T."/>
            <person name="Fegan N."/>
            <person name="Powell S.M."/>
            <person name="Singh T."/>
            <person name="Tamplin M.L."/>
            <person name="Chandry P.S."/>
        </authorList>
    </citation>
    <scope>NUCLEOTIDE SEQUENCE [LARGE SCALE GENOMIC DNA]</scope>
    <source>
        <strain evidence="2 3">F1820</strain>
    </source>
</reference>
<gene>
    <name evidence="2" type="ORF">CJF43_15200</name>
</gene>
<comment type="caution">
    <text evidence="2">The sequence shown here is derived from an EMBL/GenBank/DDBJ whole genome shotgun (WGS) entry which is preliminary data.</text>
</comment>
<feature type="signal peptide" evidence="1">
    <location>
        <begin position="1"/>
        <end position="21"/>
    </location>
</feature>
<organism evidence="2 3">
    <name type="scientific">Pseudomonas fragi</name>
    <dbReference type="NCBI Taxonomy" id="296"/>
    <lineage>
        <taxon>Bacteria</taxon>
        <taxon>Pseudomonadati</taxon>
        <taxon>Pseudomonadota</taxon>
        <taxon>Gammaproteobacteria</taxon>
        <taxon>Pseudomonadales</taxon>
        <taxon>Pseudomonadaceae</taxon>
        <taxon>Pseudomonas</taxon>
    </lineage>
</organism>
<evidence type="ECO:0000256" key="1">
    <source>
        <dbReference type="SAM" id="SignalP"/>
    </source>
</evidence>
<dbReference type="EMBL" id="NQKL01000011">
    <property type="protein sequence ID" value="OZY40953.1"/>
    <property type="molecule type" value="Genomic_DNA"/>
</dbReference>
<dbReference type="Pfam" id="PF12582">
    <property type="entry name" value="DUF3757"/>
    <property type="match status" value="1"/>
</dbReference>
<name>A0A266LSF4_PSEFR</name>
<evidence type="ECO:0008006" key="4">
    <source>
        <dbReference type="Google" id="ProtNLM"/>
    </source>
</evidence>
<feature type="chain" id="PRO_5012062895" description="DUF3757 domain-containing protein" evidence="1">
    <location>
        <begin position="22"/>
        <end position="145"/>
    </location>
</feature>